<dbReference type="Gene3D" id="2.130.10.10">
    <property type="entry name" value="YVTN repeat-like/Quinoprotein amine dehydrogenase"/>
    <property type="match status" value="1"/>
</dbReference>
<keyword evidence="2" id="KW-0853">WD repeat</keyword>
<comment type="subcellular location">
    <subcellularLocation>
        <location evidence="1">Nucleus</location>
    </subcellularLocation>
</comment>
<dbReference type="InterPro" id="IPR036322">
    <property type="entry name" value="WD40_repeat_dom_sf"/>
</dbReference>
<feature type="domain" description="NLE" evidence="4">
    <location>
        <begin position="19"/>
        <end position="111"/>
    </location>
</feature>
<dbReference type="GO" id="GO:0005634">
    <property type="term" value="C:nucleus"/>
    <property type="evidence" value="ECO:0007669"/>
    <property type="project" value="UniProtKB-SubCell"/>
</dbReference>
<dbReference type="InterPro" id="IPR012972">
    <property type="entry name" value="NLE"/>
</dbReference>
<dbReference type="PANTHER" id="PTHR19855">
    <property type="entry name" value="WD40 REPEAT PROTEIN 12, 37"/>
    <property type="match status" value="1"/>
</dbReference>
<name>A0A9E7GUU8_9LILI</name>
<evidence type="ECO:0000313" key="5">
    <source>
        <dbReference type="EMBL" id="URE18504.1"/>
    </source>
</evidence>
<dbReference type="SUPFAM" id="SSF50978">
    <property type="entry name" value="WD40 repeat-like"/>
    <property type="match status" value="1"/>
</dbReference>
<dbReference type="Proteomes" id="UP001055439">
    <property type="component" value="Chromosome 7"/>
</dbReference>
<dbReference type="InterPro" id="IPR015943">
    <property type="entry name" value="WD40/YVTN_repeat-like_dom_sf"/>
</dbReference>
<dbReference type="AlphaFoldDB" id="A0A9E7GUU8"/>
<keyword evidence="6" id="KW-1185">Reference proteome</keyword>
<sequence>MDFGISCGGVGMGEAARSVRVQFTTKLGPPLRVPSASLAVPSNLTRMGLSEIVNILLKNCKSPTFLSKLDWSIDPLTRACYRACRRADHEAQLFDFLVDGELIRLPLEEFLLAKGISAEKVLEIEYIKAVAPRKQQDPCLHDDGDGCCNPCRAVTACGKVLSSLDLGGESSAFIVAGGSDPILRIWNPCKPGTVAPIFQFSSHSSWITACKWHQKS</sequence>
<proteinExistence type="predicted"/>
<evidence type="ECO:0000313" key="6">
    <source>
        <dbReference type="Proteomes" id="UP001055439"/>
    </source>
</evidence>
<reference evidence="5" key="1">
    <citation type="submission" date="2022-05" db="EMBL/GenBank/DDBJ databases">
        <title>The Musa troglodytarum L. genome provides insights into the mechanism of non-climacteric behaviour and enrichment of carotenoids.</title>
        <authorList>
            <person name="Wang J."/>
        </authorList>
    </citation>
    <scope>NUCLEOTIDE SEQUENCE</scope>
    <source>
        <tissue evidence="5">Leaf</tissue>
    </source>
</reference>
<gene>
    <name evidence="5" type="ORF">MUK42_13613</name>
</gene>
<evidence type="ECO:0000259" key="4">
    <source>
        <dbReference type="Pfam" id="PF08154"/>
    </source>
</evidence>
<dbReference type="PANTHER" id="PTHR19855:SF11">
    <property type="entry name" value="RIBOSOME BIOGENESIS PROTEIN WDR12"/>
    <property type="match status" value="1"/>
</dbReference>
<evidence type="ECO:0000256" key="1">
    <source>
        <dbReference type="ARBA" id="ARBA00004123"/>
    </source>
</evidence>
<accession>A0A9E7GUU8</accession>
<dbReference type="Pfam" id="PF08154">
    <property type="entry name" value="NLE"/>
    <property type="match status" value="1"/>
</dbReference>
<organism evidence="5 6">
    <name type="scientific">Musa troglodytarum</name>
    <name type="common">fe'i banana</name>
    <dbReference type="NCBI Taxonomy" id="320322"/>
    <lineage>
        <taxon>Eukaryota</taxon>
        <taxon>Viridiplantae</taxon>
        <taxon>Streptophyta</taxon>
        <taxon>Embryophyta</taxon>
        <taxon>Tracheophyta</taxon>
        <taxon>Spermatophyta</taxon>
        <taxon>Magnoliopsida</taxon>
        <taxon>Liliopsida</taxon>
        <taxon>Zingiberales</taxon>
        <taxon>Musaceae</taxon>
        <taxon>Musa</taxon>
    </lineage>
</organism>
<dbReference type="OrthoDB" id="10251381at2759"/>
<evidence type="ECO:0000256" key="3">
    <source>
        <dbReference type="ARBA" id="ARBA00022737"/>
    </source>
</evidence>
<keyword evidence="3" id="KW-0677">Repeat</keyword>
<protein>
    <submittedName>
        <fullName evidence="5">NLE (NUC135) domain</fullName>
    </submittedName>
</protein>
<evidence type="ECO:0000256" key="2">
    <source>
        <dbReference type="ARBA" id="ARBA00022574"/>
    </source>
</evidence>
<dbReference type="EMBL" id="CP097509">
    <property type="protein sequence ID" value="URE18504.1"/>
    <property type="molecule type" value="Genomic_DNA"/>
</dbReference>